<feature type="compositionally biased region" description="Basic and acidic residues" evidence="2">
    <location>
        <begin position="650"/>
        <end position="662"/>
    </location>
</feature>
<evidence type="ECO:0000313" key="5">
    <source>
        <dbReference type="Proteomes" id="UP000703661"/>
    </source>
</evidence>
<feature type="region of interest" description="Disordered" evidence="2">
    <location>
        <begin position="87"/>
        <end position="204"/>
    </location>
</feature>
<feature type="region of interest" description="Disordered" evidence="2">
    <location>
        <begin position="230"/>
        <end position="267"/>
    </location>
</feature>
<dbReference type="InterPro" id="IPR043202">
    <property type="entry name" value="Band-7_stomatin-like"/>
</dbReference>
<evidence type="ECO:0000256" key="1">
    <source>
        <dbReference type="ARBA" id="ARBA00008164"/>
    </source>
</evidence>
<organism evidence="4 5">
    <name type="scientific">Entomortierella chlamydospora</name>
    <dbReference type="NCBI Taxonomy" id="101097"/>
    <lineage>
        <taxon>Eukaryota</taxon>
        <taxon>Fungi</taxon>
        <taxon>Fungi incertae sedis</taxon>
        <taxon>Mucoromycota</taxon>
        <taxon>Mortierellomycotina</taxon>
        <taxon>Mortierellomycetes</taxon>
        <taxon>Mortierellales</taxon>
        <taxon>Mortierellaceae</taxon>
        <taxon>Entomortierella</taxon>
    </lineage>
</organism>
<dbReference type="CDD" id="cd13437">
    <property type="entry name" value="SPFH_alloslipin"/>
    <property type="match status" value="1"/>
</dbReference>
<evidence type="ECO:0000256" key="2">
    <source>
        <dbReference type="SAM" id="MobiDB-lite"/>
    </source>
</evidence>
<comment type="caution">
    <text evidence="4">The sequence shown here is derived from an EMBL/GenBank/DDBJ whole genome shotgun (WGS) entry which is preliminary data.</text>
</comment>
<feature type="compositionally biased region" description="Basic and acidic residues" evidence="2">
    <location>
        <begin position="600"/>
        <end position="610"/>
    </location>
</feature>
<dbReference type="FunFam" id="3.30.479.30:FF:000004">
    <property type="entry name" value="Putative membrane protease family, stomatin"/>
    <property type="match status" value="1"/>
</dbReference>
<feature type="compositionally biased region" description="Polar residues" evidence="2">
    <location>
        <begin position="112"/>
        <end position="127"/>
    </location>
</feature>
<dbReference type="Pfam" id="PF01145">
    <property type="entry name" value="Band_7"/>
    <property type="match status" value="1"/>
</dbReference>
<accession>A0A9P6MWY6</accession>
<evidence type="ECO:0000259" key="3">
    <source>
        <dbReference type="SMART" id="SM00244"/>
    </source>
</evidence>
<reference evidence="4" key="1">
    <citation type="journal article" date="2020" name="Fungal Divers.">
        <title>Resolving the Mortierellaceae phylogeny through synthesis of multi-gene phylogenetics and phylogenomics.</title>
        <authorList>
            <person name="Vandepol N."/>
            <person name="Liber J."/>
            <person name="Desiro A."/>
            <person name="Na H."/>
            <person name="Kennedy M."/>
            <person name="Barry K."/>
            <person name="Grigoriev I.V."/>
            <person name="Miller A.N."/>
            <person name="O'Donnell K."/>
            <person name="Stajich J.E."/>
            <person name="Bonito G."/>
        </authorList>
    </citation>
    <scope>NUCLEOTIDE SEQUENCE</scope>
    <source>
        <strain evidence="4">NRRL 2769</strain>
    </source>
</reference>
<dbReference type="AlphaFoldDB" id="A0A9P6MWY6"/>
<feature type="compositionally biased region" description="Basic residues" evidence="2">
    <location>
        <begin position="194"/>
        <end position="204"/>
    </location>
</feature>
<dbReference type="SMART" id="SM00244">
    <property type="entry name" value="PHB"/>
    <property type="match status" value="1"/>
</dbReference>
<protein>
    <recommendedName>
        <fullName evidence="3">Band 7 domain-containing protein</fullName>
    </recommendedName>
</protein>
<feature type="compositionally biased region" description="Acidic residues" evidence="2">
    <location>
        <begin position="139"/>
        <end position="157"/>
    </location>
</feature>
<comment type="similarity">
    <text evidence="1">Belongs to the band 7/mec-2 family.</text>
</comment>
<dbReference type="GO" id="GO:0098552">
    <property type="term" value="C:side of membrane"/>
    <property type="evidence" value="ECO:0007669"/>
    <property type="project" value="UniProtKB-ARBA"/>
</dbReference>
<dbReference type="Proteomes" id="UP000703661">
    <property type="component" value="Unassembled WGS sequence"/>
</dbReference>
<name>A0A9P6MWY6_9FUNG</name>
<sequence length="662" mass="73456">MTLASPMTHKTPLDLAESRLSYLLSRAQESVKQSQSSGTTSGTLDLHNSQIATRSSFHTPPVSQSPALLYQIRGIVNLLRPYVARQQKLQHGERQKDRQKDRSWERAEKYMRQQQGQYADVDNNSGAGTWRVDTHSDDNFGDMEDEDEEDDDMDNEDSQQHTSIVRNGLSIVDMDGDLELGDDDDHGLPPYATKPRRIPRRPNKRMNANETELALENLMNGLSLLEANRKQQAEQQLSQDQHSASQSSVSDITDGNLADSELDPRGEQEVDDALPDLLEQVQQVLEAIKLNEQPNTYKTIEQGTIGLVTRFGRYYKTVDPGLIKLNPYTETVQKVDMRVQISNIDHQVIMTKDNVNVHIDSIIYWHVIDPYQALYGVSNVRTALIERTKTTLRQVLGAKLLQEIIENREQLAHEIQTIIDIPAHAWGVTVESILIKDIQFSKSLQESLSSAAQAKRLAESKVIHAQSEVDSAKLMRQAAEFLNTPAAMQIRYLESLALMAHHGGQKTIFMPTTDDARTHFHGDATAGSTAPLPSVSLGGPSGQQVLSYQHTDLTLSLKTPARAARDIYNMVSRGLGQRIPDAALKALQQQSALALVTKGAGREGAEHDGEGGEDDDEEEDGEDGENDEEEESHEGENVAAAPGSAPQETTGEKKEEVVKQEL</sequence>
<dbReference type="PRINTS" id="PR00721">
    <property type="entry name" value="STOMATIN"/>
</dbReference>
<dbReference type="Gene3D" id="6.10.250.2090">
    <property type="match status" value="1"/>
</dbReference>
<dbReference type="InterPro" id="IPR001972">
    <property type="entry name" value="Stomatin_HflK_fam"/>
</dbReference>
<dbReference type="PANTHER" id="PTHR10264">
    <property type="entry name" value="BAND 7 PROTEIN-RELATED"/>
    <property type="match status" value="1"/>
</dbReference>
<feature type="compositionally biased region" description="Basic and acidic residues" evidence="2">
    <location>
        <begin position="90"/>
        <end position="111"/>
    </location>
</feature>
<dbReference type="InterPro" id="IPR001107">
    <property type="entry name" value="Band_7"/>
</dbReference>
<dbReference type="GO" id="GO:0005886">
    <property type="term" value="C:plasma membrane"/>
    <property type="evidence" value="ECO:0007669"/>
    <property type="project" value="InterPro"/>
</dbReference>
<proteinExistence type="inferred from homology"/>
<feature type="compositionally biased region" description="Polar residues" evidence="2">
    <location>
        <begin position="233"/>
        <end position="253"/>
    </location>
</feature>
<dbReference type="InterPro" id="IPR036013">
    <property type="entry name" value="Band_7/SPFH_dom_sf"/>
</dbReference>
<evidence type="ECO:0000313" key="4">
    <source>
        <dbReference type="EMBL" id="KAG0016660.1"/>
    </source>
</evidence>
<dbReference type="SUPFAM" id="SSF117892">
    <property type="entry name" value="Band 7/SPFH domain"/>
    <property type="match status" value="1"/>
</dbReference>
<feature type="compositionally biased region" description="Acidic residues" evidence="2">
    <location>
        <begin position="611"/>
        <end position="633"/>
    </location>
</feature>
<dbReference type="Gene3D" id="3.30.479.30">
    <property type="entry name" value="Band 7 domain"/>
    <property type="match status" value="1"/>
</dbReference>
<keyword evidence="5" id="KW-1185">Reference proteome</keyword>
<feature type="region of interest" description="Disordered" evidence="2">
    <location>
        <begin position="597"/>
        <end position="662"/>
    </location>
</feature>
<dbReference type="EMBL" id="JAAAID010000514">
    <property type="protein sequence ID" value="KAG0016660.1"/>
    <property type="molecule type" value="Genomic_DNA"/>
</dbReference>
<feature type="domain" description="Band 7" evidence="3">
    <location>
        <begin position="295"/>
        <end position="452"/>
    </location>
</feature>
<dbReference type="PANTHER" id="PTHR10264:SF19">
    <property type="entry name" value="AT06885P-RELATED"/>
    <property type="match status" value="1"/>
</dbReference>
<feature type="region of interest" description="Disordered" evidence="2">
    <location>
        <begin position="519"/>
        <end position="543"/>
    </location>
</feature>
<feature type="compositionally biased region" description="Acidic residues" evidence="2">
    <location>
        <begin position="174"/>
        <end position="185"/>
    </location>
</feature>
<gene>
    <name evidence="4" type="ORF">BGZ80_009050</name>
</gene>